<dbReference type="NCBIfam" id="NF041881">
    <property type="entry name" value="PTPDL_fam"/>
    <property type="match status" value="1"/>
</dbReference>
<sequence length="356" mass="39934">MNPKKAAIFLAPLLLGAVSADTIRLKDGTKIEGTIISETDDSYVALVQVTPSIRDQRTIAKSDVVAVVAESKDEKEFPEIKELVPTPDMLSVDDYEKRIKKVQKFLSAYPDTSYKSAAKKIEATLQEELKAIQKGGTKVDGKIVAADDREARAYGFDAQVQFEKFKDLVDEDQYILALRQWDKLAADFPTTQAYKDSVPVVSKLIKDVHTMLGKQVRSFDERKIKRNEDFKRMPTEEKPRTKKAIEDEMARYESQLEQEKKAGERWISVNIWHIEGMRELRGTLAKQYQELKDLDVSAIPDGDKAYAEAWKTLKGEPEPEDAAAALKAAKDAGVTEPYMKKLEEIAPEGVTAGSDS</sequence>
<name>A0ABP9UTB0_9BACT</name>
<gene>
    <name evidence="2" type="ORF">Hsar01_02820</name>
</gene>
<comment type="caution">
    <text evidence="2">The sequence shown here is derived from an EMBL/GenBank/DDBJ whole genome shotgun (WGS) entry which is preliminary data.</text>
</comment>
<evidence type="ECO:0000313" key="3">
    <source>
        <dbReference type="Proteomes" id="UP001476282"/>
    </source>
</evidence>
<reference evidence="2 3" key="1">
    <citation type="submission" date="2024-02" db="EMBL/GenBank/DDBJ databases">
        <title>Haloferula sargassicola NBRC 104335.</title>
        <authorList>
            <person name="Ichikawa N."/>
            <person name="Katano-Makiyama Y."/>
            <person name="Hidaka K."/>
        </authorList>
    </citation>
    <scope>NUCLEOTIDE SEQUENCE [LARGE SCALE GENOMIC DNA]</scope>
    <source>
        <strain evidence="2 3">NBRC 104335</strain>
    </source>
</reference>
<dbReference type="EMBL" id="BAABRI010000015">
    <property type="protein sequence ID" value="GAA5483586.1"/>
    <property type="molecule type" value="Genomic_DNA"/>
</dbReference>
<feature type="chain" id="PRO_5047166067" evidence="1">
    <location>
        <begin position="21"/>
        <end position="356"/>
    </location>
</feature>
<evidence type="ECO:0000256" key="1">
    <source>
        <dbReference type="SAM" id="SignalP"/>
    </source>
</evidence>
<organism evidence="2 3">
    <name type="scientific">Haloferula sargassicola</name>
    <dbReference type="NCBI Taxonomy" id="490096"/>
    <lineage>
        <taxon>Bacteria</taxon>
        <taxon>Pseudomonadati</taxon>
        <taxon>Verrucomicrobiota</taxon>
        <taxon>Verrucomicrobiia</taxon>
        <taxon>Verrucomicrobiales</taxon>
        <taxon>Verrucomicrobiaceae</taxon>
        <taxon>Haloferula</taxon>
    </lineage>
</organism>
<dbReference type="RefSeq" id="WP_353567696.1">
    <property type="nucleotide sequence ID" value="NZ_BAABRI010000015.1"/>
</dbReference>
<keyword evidence="3" id="KW-1185">Reference proteome</keyword>
<proteinExistence type="predicted"/>
<dbReference type="Proteomes" id="UP001476282">
    <property type="component" value="Unassembled WGS sequence"/>
</dbReference>
<evidence type="ECO:0000313" key="2">
    <source>
        <dbReference type="EMBL" id="GAA5483586.1"/>
    </source>
</evidence>
<accession>A0ABP9UTB0</accession>
<protein>
    <submittedName>
        <fullName evidence="2">Uncharacterized protein</fullName>
    </submittedName>
</protein>
<keyword evidence="1" id="KW-0732">Signal</keyword>
<feature type="signal peptide" evidence="1">
    <location>
        <begin position="1"/>
        <end position="20"/>
    </location>
</feature>